<evidence type="ECO:0000313" key="2">
    <source>
        <dbReference type="Proteomes" id="UP000240638"/>
    </source>
</evidence>
<proteinExistence type="predicted"/>
<evidence type="ECO:0000313" key="1">
    <source>
        <dbReference type="EMBL" id="PTB19542.1"/>
    </source>
</evidence>
<dbReference type="InterPro" id="IPR009678">
    <property type="entry name" value="Phage_tail_completion_R"/>
</dbReference>
<dbReference type="Proteomes" id="UP000240638">
    <property type="component" value="Unassembled WGS sequence"/>
</dbReference>
<dbReference type="AlphaFoldDB" id="A0A2T3XSW3"/>
<organism evidence="1 2">
    <name type="scientific">Trinickia symbiotica</name>
    <dbReference type="NCBI Taxonomy" id="863227"/>
    <lineage>
        <taxon>Bacteria</taxon>
        <taxon>Pseudomonadati</taxon>
        <taxon>Pseudomonadota</taxon>
        <taxon>Betaproteobacteria</taxon>
        <taxon>Burkholderiales</taxon>
        <taxon>Burkholderiaceae</taxon>
        <taxon>Trinickia</taxon>
    </lineage>
</organism>
<gene>
    <name evidence="1" type="ORF">C9I57_17840</name>
</gene>
<comment type="caution">
    <text evidence="1">The sequence shown here is derived from an EMBL/GenBank/DDBJ whole genome shotgun (WGS) entry which is preliminary data.</text>
</comment>
<reference evidence="1 2" key="1">
    <citation type="submission" date="2018-03" db="EMBL/GenBank/DDBJ databases">
        <title>Whole genome analyses suggest that Burkholderia sensu lato contains two further novel genera in the rhizoxinica-symbiotica group Mycetohabitans gen. nov., and Trinickia gen. nov.: implications for the evolution of diazotrophy and nodulation in the Burkholderiaceae.</title>
        <authorList>
            <person name="Estrada De Los Santos P."/>
            <person name="Palmer M."/>
            <person name="Chavez-Ramirez B."/>
            <person name="Steenkamp E.T."/>
            <person name="Hirsch A.M."/>
            <person name="Manyaka P."/>
            <person name="Maluk M."/>
            <person name="Lafos M."/>
            <person name="Crook M."/>
            <person name="Gross E."/>
            <person name="Simon M.F."/>
            <person name="Bueno Dos Reis Junior F."/>
            <person name="Poole P.S."/>
            <person name="Venter S.N."/>
            <person name="James E.K."/>
        </authorList>
    </citation>
    <scope>NUCLEOTIDE SEQUENCE [LARGE SCALE GENOMIC DNA]</scope>
    <source>
        <strain evidence="1 2">JPY-366</strain>
    </source>
</reference>
<dbReference type="EMBL" id="PYUC01000008">
    <property type="protein sequence ID" value="PTB19542.1"/>
    <property type="molecule type" value="Genomic_DNA"/>
</dbReference>
<name>A0A2T3XSW3_9BURK</name>
<dbReference type="RefSeq" id="WP_107151952.1">
    <property type="nucleotide sequence ID" value="NZ_PYUC01000008.1"/>
</dbReference>
<accession>A0A2T3XSW3</accession>
<sequence>MNKPASLRRALVTAIPSLEAEPDKLAVFIDQGSIIATGTRSLSFEYRYTAHALLLDFAGDADTVFVALVEWARTNQPDLVTNPDERAHGITFEVDILNHATADLSIKLALTESVAVTTGPDGNRVIEHVDDTPVGAADTLTWVAQPWTT</sequence>
<dbReference type="Pfam" id="PF06891">
    <property type="entry name" value="P2_Phage_GpR"/>
    <property type="match status" value="1"/>
</dbReference>
<protein>
    <submittedName>
        <fullName evidence="1">Phage tail protein</fullName>
    </submittedName>
</protein>